<accession>A0A6V7XQL3</accession>
<evidence type="ECO:0000313" key="2">
    <source>
        <dbReference type="EMBL" id="CAD2177479.1"/>
    </source>
</evidence>
<dbReference type="EMBL" id="CAJEWN010002036">
    <property type="protein sequence ID" value="CAD2201568.1"/>
    <property type="molecule type" value="Genomic_DNA"/>
</dbReference>
<dbReference type="InterPro" id="IPR018162">
    <property type="entry name" value="Ala-tRNA-ligase_IIc_anticod-bd"/>
</dbReference>
<sequence length="150" mass="17426">MLGIFILIFNFRRKIKDLFKKTAIISNTKLGLERGSLAKLVPLVTKQLGDAHPDLRINERNIIEKVANEERRLWAQQDEGFKHIENILGNLARGGTVPGDCVYELIYKNRIDLDSIKEYVKNRGFSIDESRFLDLAENRRRKQRKEDISS</sequence>
<reference evidence="3 4" key="1">
    <citation type="submission" date="2020-08" db="EMBL/GenBank/DDBJ databases">
        <authorList>
            <person name="Koutsovoulos G."/>
            <person name="Danchin GJ E."/>
        </authorList>
    </citation>
    <scope>NUCLEOTIDE SEQUENCE [LARGE SCALE GENOMIC DNA]</scope>
</reference>
<evidence type="ECO:0000313" key="4">
    <source>
        <dbReference type="Proteomes" id="UP000580250"/>
    </source>
</evidence>
<evidence type="ECO:0000313" key="3">
    <source>
        <dbReference type="EMBL" id="CAD2201568.1"/>
    </source>
</evidence>
<feature type="domain" description="Alanyl-tRNA synthetase class IIc N-terminal" evidence="1">
    <location>
        <begin position="24"/>
        <end position="146"/>
    </location>
</feature>
<dbReference type="GO" id="GO:0005524">
    <property type="term" value="F:ATP binding"/>
    <property type="evidence" value="ECO:0007669"/>
    <property type="project" value="InterPro"/>
</dbReference>
<dbReference type="OrthoDB" id="2423964at2759"/>
<dbReference type="Proteomes" id="UP000580250">
    <property type="component" value="Unassembled WGS sequence"/>
</dbReference>
<dbReference type="GO" id="GO:0004813">
    <property type="term" value="F:alanine-tRNA ligase activity"/>
    <property type="evidence" value="ECO:0007669"/>
    <property type="project" value="InterPro"/>
</dbReference>
<dbReference type="InterPro" id="IPR018164">
    <property type="entry name" value="Ala-tRNA-synth_IIc_N"/>
</dbReference>
<dbReference type="InterPro" id="IPR050058">
    <property type="entry name" value="Ala-tRNA_ligase"/>
</dbReference>
<comment type="caution">
    <text evidence="3">The sequence shown here is derived from an EMBL/GenBank/DDBJ whole genome shotgun (WGS) entry which is preliminary data.</text>
</comment>
<proteinExistence type="predicted"/>
<dbReference type="AlphaFoldDB" id="A0A6V7XQL3"/>
<name>A0A6V7XQL3_MELEN</name>
<protein>
    <recommendedName>
        <fullName evidence="1">Alanyl-tRNA synthetase class IIc N-terminal domain-containing protein</fullName>
    </recommendedName>
</protein>
<dbReference type="GO" id="GO:0002161">
    <property type="term" value="F:aminoacyl-tRNA deacylase activity"/>
    <property type="evidence" value="ECO:0007669"/>
    <property type="project" value="TreeGrafter"/>
</dbReference>
<dbReference type="PANTHER" id="PTHR11777">
    <property type="entry name" value="ALANYL-TRNA SYNTHETASE"/>
    <property type="match status" value="1"/>
</dbReference>
<gene>
    <name evidence="2" type="ORF">MENT_LOCUS29356</name>
    <name evidence="3" type="ORF">MENT_LOCUS55131</name>
</gene>
<dbReference type="Pfam" id="PF01411">
    <property type="entry name" value="tRNA-synt_2c"/>
    <property type="match status" value="1"/>
</dbReference>
<dbReference type="GO" id="GO:0006419">
    <property type="term" value="P:alanyl-tRNA aminoacylation"/>
    <property type="evidence" value="ECO:0007669"/>
    <property type="project" value="InterPro"/>
</dbReference>
<dbReference type="PANTHER" id="PTHR11777:SF9">
    <property type="entry name" value="ALANINE--TRNA LIGASE, CYTOPLASMIC"/>
    <property type="match status" value="1"/>
</dbReference>
<dbReference type="EMBL" id="CAJEWN010000298">
    <property type="protein sequence ID" value="CAD2177479.1"/>
    <property type="molecule type" value="Genomic_DNA"/>
</dbReference>
<evidence type="ECO:0000259" key="1">
    <source>
        <dbReference type="Pfam" id="PF01411"/>
    </source>
</evidence>
<organism evidence="3 4">
    <name type="scientific">Meloidogyne enterolobii</name>
    <name type="common">Root-knot nematode worm</name>
    <name type="synonym">Meloidogyne mayaguensis</name>
    <dbReference type="NCBI Taxonomy" id="390850"/>
    <lineage>
        <taxon>Eukaryota</taxon>
        <taxon>Metazoa</taxon>
        <taxon>Ecdysozoa</taxon>
        <taxon>Nematoda</taxon>
        <taxon>Chromadorea</taxon>
        <taxon>Rhabditida</taxon>
        <taxon>Tylenchina</taxon>
        <taxon>Tylenchomorpha</taxon>
        <taxon>Tylenchoidea</taxon>
        <taxon>Meloidogynidae</taxon>
        <taxon>Meloidogyninae</taxon>
        <taxon>Meloidogyne</taxon>
    </lineage>
</organism>
<dbReference type="GO" id="GO:0005737">
    <property type="term" value="C:cytoplasm"/>
    <property type="evidence" value="ECO:0007669"/>
    <property type="project" value="InterPro"/>
</dbReference>
<dbReference type="SUPFAM" id="SSF101353">
    <property type="entry name" value="Putative anticodon-binding domain of alanyl-tRNA synthetase (AlaRS)"/>
    <property type="match status" value="1"/>
</dbReference>